<dbReference type="AlphaFoldDB" id="A0A2M8Z7J0"/>
<dbReference type="FunFam" id="1.10.10.10:FF:000001">
    <property type="entry name" value="LysR family transcriptional regulator"/>
    <property type="match status" value="1"/>
</dbReference>
<dbReference type="SUPFAM" id="SSF53850">
    <property type="entry name" value="Periplasmic binding protein-like II"/>
    <property type="match status" value="1"/>
</dbReference>
<dbReference type="Pfam" id="PF00126">
    <property type="entry name" value="HTH_1"/>
    <property type="match status" value="1"/>
</dbReference>
<dbReference type="RefSeq" id="WP_100305793.1">
    <property type="nucleotide sequence ID" value="NZ_PGET01000001.1"/>
</dbReference>
<dbReference type="Pfam" id="PF03466">
    <property type="entry name" value="LysR_substrate"/>
    <property type="match status" value="1"/>
</dbReference>
<dbReference type="OrthoDB" id="1652954at2"/>
<accession>A0A2M8Z7J0</accession>
<evidence type="ECO:0000256" key="4">
    <source>
        <dbReference type="ARBA" id="ARBA00023163"/>
    </source>
</evidence>
<sequence>MDTRYLSYILTIAQKQNMTKAAEELFVSQSTLSQYLSKLESELGTPLFFRSKGRLSLTPAGQLYIQAAEEVISIKNMLYQNIQNLDNRGHITVGVTSQFGLKMLIEIIPAFKMRYPEVTIEISETSLPALIKLILEESIDCGIMALNTTEPFSPDQVTILREEEVLFSIPACHPYRKKNPEHPIKIKDFEENFGDENILLSKKGSTLRYLTDAVLEKANWIPRTVCETNSISATRSMVAMGIGVTFIGESCASERELVAYYSVSPRLTRLNALVTRKNWILNQAGASFCEDIKNFYNKMPYG</sequence>
<evidence type="ECO:0000256" key="2">
    <source>
        <dbReference type="ARBA" id="ARBA00023015"/>
    </source>
</evidence>
<evidence type="ECO:0000256" key="3">
    <source>
        <dbReference type="ARBA" id="ARBA00023125"/>
    </source>
</evidence>
<dbReference type="InterPro" id="IPR036388">
    <property type="entry name" value="WH-like_DNA-bd_sf"/>
</dbReference>
<dbReference type="PANTHER" id="PTHR30126">
    <property type="entry name" value="HTH-TYPE TRANSCRIPTIONAL REGULATOR"/>
    <property type="match status" value="1"/>
</dbReference>
<dbReference type="CDD" id="cd05466">
    <property type="entry name" value="PBP2_LTTR_substrate"/>
    <property type="match status" value="1"/>
</dbReference>
<dbReference type="Gene3D" id="1.10.10.10">
    <property type="entry name" value="Winged helix-like DNA-binding domain superfamily/Winged helix DNA-binding domain"/>
    <property type="match status" value="1"/>
</dbReference>
<evidence type="ECO:0000256" key="1">
    <source>
        <dbReference type="ARBA" id="ARBA00009437"/>
    </source>
</evidence>
<name>A0A2M8Z7J0_9FIRM</name>
<protein>
    <submittedName>
        <fullName evidence="6">DNA-binding transcriptional LysR family regulator</fullName>
    </submittedName>
</protein>
<keyword evidence="2" id="KW-0805">Transcription regulation</keyword>
<gene>
    <name evidence="6" type="ORF">H171_2944</name>
</gene>
<dbReference type="GO" id="GO:0003677">
    <property type="term" value="F:DNA binding"/>
    <property type="evidence" value="ECO:0007669"/>
    <property type="project" value="UniProtKB-KW"/>
</dbReference>
<dbReference type="EMBL" id="PGET01000001">
    <property type="protein sequence ID" value="PJJ29403.1"/>
    <property type="molecule type" value="Genomic_DNA"/>
</dbReference>
<dbReference type="Gene3D" id="3.40.190.290">
    <property type="match status" value="1"/>
</dbReference>
<dbReference type="Proteomes" id="UP000231092">
    <property type="component" value="Unassembled WGS sequence"/>
</dbReference>
<proteinExistence type="inferred from homology"/>
<evidence type="ECO:0000313" key="6">
    <source>
        <dbReference type="EMBL" id="PJJ29403.1"/>
    </source>
</evidence>
<dbReference type="GO" id="GO:0003700">
    <property type="term" value="F:DNA-binding transcription factor activity"/>
    <property type="evidence" value="ECO:0007669"/>
    <property type="project" value="InterPro"/>
</dbReference>
<comment type="similarity">
    <text evidence="1">Belongs to the LysR transcriptional regulatory family.</text>
</comment>
<dbReference type="PROSITE" id="PS50931">
    <property type="entry name" value="HTH_LYSR"/>
    <property type="match status" value="1"/>
</dbReference>
<dbReference type="InterPro" id="IPR036390">
    <property type="entry name" value="WH_DNA-bd_sf"/>
</dbReference>
<dbReference type="SUPFAM" id="SSF46785">
    <property type="entry name" value="Winged helix' DNA-binding domain"/>
    <property type="match status" value="1"/>
</dbReference>
<dbReference type="InterPro" id="IPR000847">
    <property type="entry name" value="LysR_HTH_N"/>
</dbReference>
<dbReference type="PRINTS" id="PR00039">
    <property type="entry name" value="HTHLYSR"/>
</dbReference>
<reference evidence="6 7" key="1">
    <citation type="submission" date="2017-11" db="EMBL/GenBank/DDBJ databases">
        <title>Understudied soil microbes with underappreciated capabilities: Untangling the Clostridium saccharolyticum group.</title>
        <authorList>
            <person name="Leschine S."/>
        </authorList>
    </citation>
    <scope>NUCLEOTIDE SEQUENCE [LARGE SCALE GENOMIC DNA]</scope>
    <source>
        <strain evidence="6 7">18A</strain>
    </source>
</reference>
<organism evidence="6 7">
    <name type="scientific">[Clostridium] celerecrescens 18A</name>
    <dbReference type="NCBI Taxonomy" id="1286362"/>
    <lineage>
        <taxon>Bacteria</taxon>
        <taxon>Bacillati</taxon>
        <taxon>Bacillota</taxon>
        <taxon>Clostridia</taxon>
        <taxon>Lachnospirales</taxon>
        <taxon>Lachnospiraceae</taxon>
        <taxon>Lacrimispora</taxon>
    </lineage>
</organism>
<comment type="caution">
    <text evidence="6">The sequence shown here is derived from an EMBL/GenBank/DDBJ whole genome shotgun (WGS) entry which is preliminary data.</text>
</comment>
<evidence type="ECO:0000259" key="5">
    <source>
        <dbReference type="PROSITE" id="PS50931"/>
    </source>
</evidence>
<keyword evidence="3 6" id="KW-0238">DNA-binding</keyword>
<keyword evidence="4" id="KW-0804">Transcription</keyword>
<evidence type="ECO:0000313" key="7">
    <source>
        <dbReference type="Proteomes" id="UP000231092"/>
    </source>
</evidence>
<feature type="domain" description="HTH lysR-type" evidence="5">
    <location>
        <begin position="1"/>
        <end position="58"/>
    </location>
</feature>
<dbReference type="InterPro" id="IPR005119">
    <property type="entry name" value="LysR_subst-bd"/>
</dbReference>